<dbReference type="FunFam" id="3.30.70.330:FF:001585">
    <property type="entry name" value="U1 small nuclear ribonucleoprotein 70 kDa"/>
    <property type="match status" value="1"/>
</dbReference>
<dbReference type="OrthoDB" id="4207594at2759"/>
<proteinExistence type="predicted"/>
<feature type="region of interest" description="Disordered" evidence="8">
    <location>
        <begin position="73"/>
        <end position="148"/>
    </location>
</feature>
<dbReference type="Pfam" id="PF00076">
    <property type="entry name" value="RRM_1"/>
    <property type="match status" value="1"/>
</dbReference>
<evidence type="ECO:0000256" key="2">
    <source>
        <dbReference type="ARBA" id="ARBA00004642"/>
    </source>
</evidence>
<dbReference type="GO" id="GO:0071004">
    <property type="term" value="C:U2-type prespliceosome"/>
    <property type="evidence" value="ECO:0007669"/>
    <property type="project" value="TreeGrafter"/>
</dbReference>
<evidence type="ECO:0000256" key="1">
    <source>
        <dbReference type="ARBA" id="ARBA00004324"/>
    </source>
</evidence>
<keyword evidence="11" id="KW-1185">Reference proteome</keyword>
<feature type="region of interest" description="Disordered" evidence="8">
    <location>
        <begin position="232"/>
        <end position="369"/>
    </location>
</feature>
<reference evidence="10 11" key="1">
    <citation type="journal article" date="2018" name="Plant J.">
        <title>Genome sequences of Chlorella sorokiniana UTEX 1602 and Micractinium conductrix SAG 241.80: implications to maltose excretion by a green alga.</title>
        <authorList>
            <person name="Arriola M.B."/>
            <person name="Velmurugan N."/>
            <person name="Zhang Y."/>
            <person name="Plunkett M.H."/>
            <person name="Hondzo H."/>
            <person name="Barney B.M."/>
        </authorList>
    </citation>
    <scope>NUCLEOTIDE SEQUENCE [LARGE SCALE GENOMIC DNA]</scope>
    <source>
        <strain evidence="10 11">SAG 241.80</strain>
    </source>
</reference>
<dbReference type="InterPro" id="IPR034143">
    <property type="entry name" value="snRNP70_RRM"/>
</dbReference>
<dbReference type="InterPro" id="IPR012677">
    <property type="entry name" value="Nucleotide-bd_a/b_plait_sf"/>
</dbReference>
<feature type="region of interest" description="Disordered" evidence="8">
    <location>
        <begin position="1"/>
        <end position="35"/>
    </location>
</feature>
<dbReference type="Proteomes" id="UP000239649">
    <property type="component" value="Unassembled WGS sequence"/>
</dbReference>
<dbReference type="STRING" id="554055.A0A2P6UZK6"/>
<dbReference type="InterPro" id="IPR000504">
    <property type="entry name" value="RRM_dom"/>
</dbReference>
<dbReference type="InterPro" id="IPR022023">
    <property type="entry name" value="U1snRNP70_N"/>
</dbReference>
<sequence length="369" mass="43096">MAGRGGAGRSFLSMKIDEKKRMQESVSGHRTGLPERLLRLFAPRKPLPPHKAPAKKPPKLPYTGVAAYVAQFAEAGDPEYEPPPPETRPPEPRVFANPELPSQARVDIETKLEKDMRLRQERQAAAAAAQEENVKGWDPAKDPNVEGDPFKTLFVSRLSFDVTERKLRREFEEYGPIKRIRLVHDKNSGKPRGYAFVEFEHKNDMKQAYKMADGRKIENKRVLVDVERGRTVPTWRPRRLGGGKGGESRVVPRPPKSIKKQFLARLMERALAEKQRAERQETEKEREREPRDRSRERAALERSKDRSRDREEGERKQERSRSRDRRPRSRDRDYERRGSGKRERDERYDDGDRDRRYSSSAKRPRERDL</sequence>
<dbReference type="InterPro" id="IPR051183">
    <property type="entry name" value="U1_U11-U12_snRNP_70-35kDa"/>
</dbReference>
<feature type="compositionally biased region" description="Basic and acidic residues" evidence="8">
    <location>
        <begin position="266"/>
        <end position="321"/>
    </location>
</feature>
<evidence type="ECO:0000256" key="6">
    <source>
        <dbReference type="ARBA" id="ARBA00023274"/>
    </source>
</evidence>
<protein>
    <recommendedName>
        <fullName evidence="3">U1 small nuclear ribonucleoprotein 70 kDa</fullName>
    </recommendedName>
</protein>
<comment type="caution">
    <text evidence="10">The sequence shown here is derived from an EMBL/GenBank/DDBJ whole genome shotgun (WGS) entry which is preliminary data.</text>
</comment>
<evidence type="ECO:0000259" key="9">
    <source>
        <dbReference type="PROSITE" id="PS50102"/>
    </source>
</evidence>
<dbReference type="GO" id="GO:0003729">
    <property type="term" value="F:mRNA binding"/>
    <property type="evidence" value="ECO:0007669"/>
    <property type="project" value="TreeGrafter"/>
</dbReference>
<dbReference type="PANTHER" id="PTHR13952">
    <property type="entry name" value="U1 SMALL NUCLEAR RIBONUCLEOPROTEIN 70 KD"/>
    <property type="match status" value="1"/>
</dbReference>
<dbReference type="PROSITE" id="PS50102">
    <property type="entry name" value="RRM"/>
    <property type="match status" value="1"/>
</dbReference>
<dbReference type="GO" id="GO:0016607">
    <property type="term" value="C:nuclear speck"/>
    <property type="evidence" value="ECO:0007669"/>
    <property type="project" value="UniProtKB-SubCell"/>
</dbReference>
<evidence type="ECO:0000256" key="7">
    <source>
        <dbReference type="PROSITE-ProRule" id="PRU00176"/>
    </source>
</evidence>
<keyword evidence="5" id="KW-0539">Nucleus</keyword>
<dbReference type="SMART" id="SM00360">
    <property type="entry name" value="RRM"/>
    <property type="match status" value="1"/>
</dbReference>
<evidence type="ECO:0000313" key="11">
    <source>
        <dbReference type="Proteomes" id="UP000239649"/>
    </source>
</evidence>
<keyword evidence="6" id="KW-0687">Ribonucleoprotein</keyword>
<dbReference type="EMBL" id="LHPF02000069">
    <property type="protein sequence ID" value="PSC67276.1"/>
    <property type="molecule type" value="Genomic_DNA"/>
</dbReference>
<feature type="compositionally biased region" description="Basic and acidic residues" evidence="8">
    <location>
        <begin position="132"/>
        <end position="144"/>
    </location>
</feature>
<dbReference type="CDD" id="cd12236">
    <property type="entry name" value="RRM_snRNP70"/>
    <property type="match status" value="1"/>
</dbReference>
<dbReference type="Pfam" id="PF12220">
    <property type="entry name" value="U1snRNP70_N"/>
    <property type="match status" value="1"/>
</dbReference>
<keyword evidence="4 7" id="KW-0694">RNA-binding</keyword>
<dbReference type="GO" id="GO:0000398">
    <property type="term" value="P:mRNA splicing, via spliceosome"/>
    <property type="evidence" value="ECO:0007669"/>
    <property type="project" value="TreeGrafter"/>
</dbReference>
<evidence type="ECO:0000256" key="8">
    <source>
        <dbReference type="SAM" id="MobiDB-lite"/>
    </source>
</evidence>
<accession>A0A2P6UZK6</accession>
<feature type="domain" description="RRM" evidence="9">
    <location>
        <begin position="151"/>
        <end position="229"/>
    </location>
</feature>
<dbReference type="Gene3D" id="3.30.70.330">
    <property type="match status" value="1"/>
</dbReference>
<gene>
    <name evidence="10" type="ORF">C2E20_9040</name>
</gene>
<feature type="compositionally biased region" description="Basic and acidic residues" evidence="8">
    <location>
        <begin position="106"/>
        <end position="122"/>
    </location>
</feature>
<evidence type="ECO:0000256" key="5">
    <source>
        <dbReference type="ARBA" id="ARBA00023242"/>
    </source>
</evidence>
<dbReference type="GO" id="GO:0030619">
    <property type="term" value="F:U1 snRNA binding"/>
    <property type="evidence" value="ECO:0007669"/>
    <property type="project" value="InterPro"/>
</dbReference>
<organism evidence="10 11">
    <name type="scientific">Micractinium conductrix</name>
    <dbReference type="NCBI Taxonomy" id="554055"/>
    <lineage>
        <taxon>Eukaryota</taxon>
        <taxon>Viridiplantae</taxon>
        <taxon>Chlorophyta</taxon>
        <taxon>core chlorophytes</taxon>
        <taxon>Trebouxiophyceae</taxon>
        <taxon>Chlorellales</taxon>
        <taxon>Chlorellaceae</taxon>
        <taxon>Chlorella clade</taxon>
        <taxon>Micractinium</taxon>
    </lineage>
</organism>
<dbReference type="PANTHER" id="PTHR13952:SF5">
    <property type="entry name" value="U1 SMALL NUCLEAR RIBONUCLEOPROTEIN 70 KDA"/>
    <property type="match status" value="1"/>
</dbReference>
<dbReference type="GO" id="GO:0071011">
    <property type="term" value="C:precatalytic spliceosome"/>
    <property type="evidence" value="ECO:0007669"/>
    <property type="project" value="TreeGrafter"/>
</dbReference>
<evidence type="ECO:0000256" key="3">
    <source>
        <dbReference type="ARBA" id="ARBA00016996"/>
    </source>
</evidence>
<dbReference type="GO" id="GO:0005685">
    <property type="term" value="C:U1 snRNP"/>
    <property type="evidence" value="ECO:0007669"/>
    <property type="project" value="TreeGrafter"/>
</dbReference>
<dbReference type="SUPFAM" id="SSF54928">
    <property type="entry name" value="RNA-binding domain, RBD"/>
    <property type="match status" value="1"/>
</dbReference>
<feature type="compositionally biased region" description="Basic and acidic residues" evidence="8">
    <location>
        <begin position="330"/>
        <end position="369"/>
    </location>
</feature>
<comment type="subcellular location">
    <subcellularLocation>
        <location evidence="1">Nucleus speckle</location>
    </subcellularLocation>
    <subcellularLocation>
        <location evidence="2">Nucleus</location>
        <location evidence="2">Nucleoplasm</location>
    </subcellularLocation>
</comment>
<evidence type="ECO:0000313" key="10">
    <source>
        <dbReference type="EMBL" id="PSC67276.1"/>
    </source>
</evidence>
<name>A0A2P6UZK6_9CHLO</name>
<dbReference type="InterPro" id="IPR035979">
    <property type="entry name" value="RBD_domain_sf"/>
</dbReference>
<evidence type="ECO:0000256" key="4">
    <source>
        <dbReference type="ARBA" id="ARBA00022884"/>
    </source>
</evidence>
<dbReference type="AlphaFoldDB" id="A0A2P6UZK6"/>